<keyword evidence="28" id="KW-1185">Reference proteome</keyword>
<evidence type="ECO:0000256" key="7">
    <source>
        <dbReference type="ARBA" id="ARBA00022538"/>
    </source>
</evidence>
<evidence type="ECO:0000256" key="15">
    <source>
        <dbReference type="ARBA" id="ARBA00023136"/>
    </source>
</evidence>
<evidence type="ECO:0000256" key="9">
    <source>
        <dbReference type="ARBA" id="ARBA00022723"/>
    </source>
</evidence>
<comment type="subcellular location">
    <subcellularLocation>
        <location evidence="2">Endosome membrane</location>
        <topology evidence="2">Multi-pass membrane protein</topology>
    </subcellularLocation>
    <subcellularLocation>
        <location evidence="3">Late endosome membrane</location>
    </subcellularLocation>
    <subcellularLocation>
        <location evidence="1">Lysosome membrane</location>
        <topology evidence="1">Multi-pass membrane protein</topology>
    </subcellularLocation>
</comment>
<evidence type="ECO:0000256" key="20">
    <source>
        <dbReference type="ARBA" id="ARBA00034430"/>
    </source>
</evidence>
<keyword evidence="18" id="KW-0458">Lysosome</keyword>
<evidence type="ECO:0000256" key="24">
    <source>
        <dbReference type="SAM" id="MobiDB-lite"/>
    </source>
</evidence>
<feature type="domain" description="Potassium channel" evidence="26">
    <location>
        <begin position="179"/>
        <end position="257"/>
    </location>
</feature>
<dbReference type="PIRSF" id="PIRSF038061">
    <property type="entry name" value="K_channel_subfamily_K_type"/>
    <property type="match status" value="1"/>
</dbReference>
<dbReference type="PANTHER" id="PTHR11003:SF28">
    <property type="entry name" value="POTASSIUM CHANNEL SUBFAMILY K MEMBER 6"/>
    <property type="match status" value="1"/>
</dbReference>
<feature type="compositionally biased region" description="Basic and acidic residues" evidence="24">
    <location>
        <begin position="293"/>
        <end position="303"/>
    </location>
</feature>
<comment type="similarity">
    <text evidence="4 23">Belongs to the two pore domain potassium channel (TC 1.A.1.8) family.</text>
</comment>
<dbReference type="EMBL" id="JAINUG010000012">
    <property type="protein sequence ID" value="KAJ8414598.1"/>
    <property type="molecule type" value="Genomic_DNA"/>
</dbReference>
<reference evidence="27" key="1">
    <citation type="journal article" date="2023" name="Science">
        <title>Genome structures resolve the early diversification of teleost fishes.</title>
        <authorList>
            <person name="Parey E."/>
            <person name="Louis A."/>
            <person name="Montfort J."/>
            <person name="Bouchez O."/>
            <person name="Roques C."/>
            <person name="Iampietro C."/>
            <person name="Lluch J."/>
            <person name="Castinel A."/>
            <person name="Donnadieu C."/>
            <person name="Desvignes T."/>
            <person name="Floi Bucao C."/>
            <person name="Jouanno E."/>
            <person name="Wen M."/>
            <person name="Mejri S."/>
            <person name="Dirks R."/>
            <person name="Jansen H."/>
            <person name="Henkel C."/>
            <person name="Chen W.J."/>
            <person name="Zahm M."/>
            <person name="Cabau C."/>
            <person name="Klopp C."/>
            <person name="Thompson A.W."/>
            <person name="Robinson-Rechavi M."/>
            <person name="Braasch I."/>
            <person name="Lecointre G."/>
            <person name="Bobe J."/>
            <person name="Postlethwait J.H."/>
            <person name="Berthelot C."/>
            <person name="Roest Crollius H."/>
            <person name="Guiguen Y."/>
        </authorList>
    </citation>
    <scope>NUCLEOTIDE SEQUENCE</scope>
    <source>
        <strain evidence="27">NC1722</strain>
    </source>
</reference>
<accession>A0AAD7WZF4</accession>
<evidence type="ECO:0000256" key="11">
    <source>
        <dbReference type="ARBA" id="ARBA00022826"/>
    </source>
</evidence>
<evidence type="ECO:0000313" key="27">
    <source>
        <dbReference type="EMBL" id="KAJ8414598.1"/>
    </source>
</evidence>
<evidence type="ECO:0000256" key="14">
    <source>
        <dbReference type="ARBA" id="ARBA00023065"/>
    </source>
</evidence>
<name>A0AAD7WZF4_9TELE</name>
<keyword evidence="10" id="KW-0967">Endosome</keyword>
<keyword evidence="12 21" id="KW-0630">Potassium</keyword>
<feature type="transmembrane region" description="Helical" evidence="25">
    <location>
        <begin position="6"/>
        <end position="32"/>
    </location>
</feature>
<keyword evidence="6 21" id="KW-0813">Transport</keyword>
<evidence type="ECO:0000256" key="22">
    <source>
        <dbReference type="PIRSR" id="PIRSR038061-1"/>
    </source>
</evidence>
<dbReference type="PRINTS" id="PR01333">
    <property type="entry name" value="2POREKCHANEL"/>
</dbReference>
<evidence type="ECO:0000259" key="26">
    <source>
        <dbReference type="Pfam" id="PF07885"/>
    </source>
</evidence>
<evidence type="ECO:0000256" key="16">
    <source>
        <dbReference type="ARBA" id="ARBA00023157"/>
    </source>
</evidence>
<dbReference type="GO" id="GO:0015271">
    <property type="term" value="F:outward rectifier potassium channel activity"/>
    <property type="evidence" value="ECO:0007669"/>
    <property type="project" value="TreeGrafter"/>
</dbReference>
<dbReference type="GO" id="GO:0031902">
    <property type="term" value="C:late endosome membrane"/>
    <property type="evidence" value="ECO:0007669"/>
    <property type="project" value="UniProtKB-SubCell"/>
</dbReference>
<dbReference type="PANTHER" id="PTHR11003">
    <property type="entry name" value="POTASSIUM CHANNEL, SUBFAMILY K"/>
    <property type="match status" value="1"/>
</dbReference>
<feature type="transmembrane region" description="Helical" evidence="25">
    <location>
        <begin position="119"/>
        <end position="140"/>
    </location>
</feature>
<evidence type="ECO:0000256" key="12">
    <source>
        <dbReference type="ARBA" id="ARBA00022958"/>
    </source>
</evidence>
<evidence type="ECO:0000256" key="17">
    <source>
        <dbReference type="ARBA" id="ARBA00023180"/>
    </source>
</evidence>
<evidence type="ECO:0000256" key="23">
    <source>
        <dbReference type="RuleBase" id="RU003857"/>
    </source>
</evidence>
<keyword evidence="8 23" id="KW-0812">Transmembrane</keyword>
<evidence type="ECO:0000256" key="21">
    <source>
        <dbReference type="PIRNR" id="PIRNR038061"/>
    </source>
</evidence>
<gene>
    <name evidence="27" type="ORF">AAFF_G00038000</name>
</gene>
<comment type="catalytic activity">
    <reaction evidence="20">
        <text>K(+)(in) = K(+)(out)</text>
        <dbReference type="Rhea" id="RHEA:29463"/>
        <dbReference type="ChEBI" id="CHEBI:29103"/>
    </reaction>
</comment>
<dbReference type="GO" id="GO:0005886">
    <property type="term" value="C:plasma membrane"/>
    <property type="evidence" value="ECO:0007669"/>
    <property type="project" value="TreeGrafter"/>
</dbReference>
<dbReference type="GO" id="GO:0022841">
    <property type="term" value="F:potassium ion leak channel activity"/>
    <property type="evidence" value="ECO:0007669"/>
    <property type="project" value="TreeGrafter"/>
</dbReference>
<keyword evidence="15 21" id="KW-0472">Membrane</keyword>
<feature type="glycosylation site" description="N-linked (GlcNAc...) asparagine" evidence="22">
    <location>
        <position position="82"/>
    </location>
</feature>
<evidence type="ECO:0000256" key="18">
    <source>
        <dbReference type="ARBA" id="ARBA00023228"/>
    </source>
</evidence>
<keyword evidence="7 21" id="KW-0633">Potassium transport</keyword>
<evidence type="ECO:0000256" key="2">
    <source>
        <dbReference type="ARBA" id="ARBA00004337"/>
    </source>
</evidence>
<dbReference type="Proteomes" id="UP001221898">
    <property type="component" value="Unassembled WGS sequence"/>
</dbReference>
<evidence type="ECO:0000256" key="3">
    <source>
        <dbReference type="ARBA" id="ARBA00004414"/>
    </source>
</evidence>
<sequence length="315" mass="35306">MSSLYKSWALLVAFVLFYITYLLLGALVFSSIERPEEERLRRELGSLKAQFLNQSCVNITSLDNFMEKVLIANRYGVSMLYNSSQDSNWDLASSLFFANTLVTTVGYGHTTPLSDAGKAFSIVYALIGVPFTMLVLTACVQRLMHLLTYWPIGACRRQSGCKLRTATAVHFVILLLAVVLCFFAIPAVVFSAIEDTWSFLDAFYFCFISLCTIGLGDYVPGEQPGQKMRPLYKISVMVYLFVGLMAMFLVLRTFHKFADVQGLTAFFQLPQCDEEEEEDKEPIVETGSDDQVDVDKAASKRLDPSSQASYSSINR</sequence>
<evidence type="ECO:0000256" key="6">
    <source>
        <dbReference type="ARBA" id="ARBA00022448"/>
    </source>
</evidence>
<dbReference type="InterPro" id="IPR005409">
    <property type="entry name" value="2pore_dom_K_chnl_TWIK2"/>
</dbReference>
<keyword evidence="13 25" id="KW-1133">Transmembrane helix</keyword>
<keyword evidence="16" id="KW-1015">Disulfide bond</keyword>
<keyword evidence="19 23" id="KW-0407">Ion channel</keyword>
<comment type="subunit">
    <text evidence="5">Homodimer; disulfide-linked.</text>
</comment>
<dbReference type="Gene3D" id="1.10.287.70">
    <property type="match status" value="1"/>
</dbReference>
<evidence type="ECO:0000256" key="19">
    <source>
        <dbReference type="ARBA" id="ARBA00023303"/>
    </source>
</evidence>
<keyword evidence="11 21" id="KW-0631">Potassium channel</keyword>
<evidence type="ECO:0000256" key="25">
    <source>
        <dbReference type="SAM" id="Phobius"/>
    </source>
</evidence>
<keyword evidence="17" id="KW-0325">Glycoprotein</keyword>
<evidence type="ECO:0000256" key="10">
    <source>
        <dbReference type="ARBA" id="ARBA00022753"/>
    </source>
</evidence>
<evidence type="ECO:0000256" key="4">
    <source>
        <dbReference type="ARBA" id="ARBA00006666"/>
    </source>
</evidence>
<feature type="transmembrane region" description="Helical" evidence="25">
    <location>
        <begin position="166"/>
        <end position="190"/>
    </location>
</feature>
<keyword evidence="9" id="KW-0479">Metal-binding</keyword>
<evidence type="ECO:0000256" key="1">
    <source>
        <dbReference type="ARBA" id="ARBA00004155"/>
    </source>
</evidence>
<evidence type="ECO:0000256" key="13">
    <source>
        <dbReference type="ARBA" id="ARBA00022989"/>
    </source>
</evidence>
<dbReference type="FunFam" id="1.10.287.70:FF:000119">
    <property type="entry name" value="Potassium channel subfamily K member"/>
    <property type="match status" value="1"/>
</dbReference>
<evidence type="ECO:0000313" key="28">
    <source>
        <dbReference type="Proteomes" id="UP001221898"/>
    </source>
</evidence>
<dbReference type="InterPro" id="IPR005408">
    <property type="entry name" value="2pore_dom_K_chnl_TWIK"/>
</dbReference>
<evidence type="ECO:0000256" key="8">
    <source>
        <dbReference type="ARBA" id="ARBA00022692"/>
    </source>
</evidence>
<organism evidence="27 28">
    <name type="scientific">Aldrovandia affinis</name>
    <dbReference type="NCBI Taxonomy" id="143900"/>
    <lineage>
        <taxon>Eukaryota</taxon>
        <taxon>Metazoa</taxon>
        <taxon>Chordata</taxon>
        <taxon>Craniata</taxon>
        <taxon>Vertebrata</taxon>
        <taxon>Euteleostomi</taxon>
        <taxon>Actinopterygii</taxon>
        <taxon>Neopterygii</taxon>
        <taxon>Teleostei</taxon>
        <taxon>Notacanthiformes</taxon>
        <taxon>Halosauridae</taxon>
        <taxon>Aldrovandia</taxon>
    </lineage>
</organism>
<keyword evidence="14 21" id="KW-0406">Ion transport</keyword>
<dbReference type="Pfam" id="PF07885">
    <property type="entry name" value="Ion_trans_2"/>
    <property type="match status" value="2"/>
</dbReference>
<feature type="compositionally biased region" description="Polar residues" evidence="24">
    <location>
        <begin position="304"/>
        <end position="315"/>
    </location>
</feature>
<dbReference type="GO" id="GO:0046872">
    <property type="term" value="F:metal ion binding"/>
    <property type="evidence" value="ECO:0007669"/>
    <property type="project" value="UniProtKB-KW"/>
</dbReference>
<comment type="caution">
    <text evidence="27">The sequence shown here is derived from an EMBL/GenBank/DDBJ whole genome shotgun (WGS) entry which is preliminary data.</text>
</comment>
<dbReference type="InterPro" id="IPR013099">
    <property type="entry name" value="K_chnl_dom"/>
</dbReference>
<dbReference type="AlphaFoldDB" id="A0AAD7WZF4"/>
<dbReference type="GO" id="GO:0005765">
    <property type="term" value="C:lysosomal membrane"/>
    <property type="evidence" value="ECO:0007669"/>
    <property type="project" value="UniProtKB-SubCell"/>
</dbReference>
<dbReference type="SUPFAM" id="SSF81324">
    <property type="entry name" value="Voltage-gated potassium channels"/>
    <property type="match status" value="2"/>
</dbReference>
<feature type="region of interest" description="Disordered" evidence="24">
    <location>
        <begin position="273"/>
        <end position="315"/>
    </location>
</feature>
<dbReference type="PRINTS" id="PR01587">
    <property type="entry name" value="TWIK2CHANNEL"/>
</dbReference>
<feature type="transmembrane region" description="Helical" evidence="25">
    <location>
        <begin position="231"/>
        <end position="251"/>
    </location>
</feature>
<feature type="domain" description="Potassium channel" evidence="26">
    <location>
        <begin position="80"/>
        <end position="144"/>
    </location>
</feature>
<evidence type="ECO:0000256" key="5">
    <source>
        <dbReference type="ARBA" id="ARBA00011748"/>
    </source>
</evidence>
<feature type="transmembrane region" description="Helical" evidence="25">
    <location>
        <begin position="202"/>
        <end position="219"/>
    </location>
</feature>
<protein>
    <recommendedName>
        <fullName evidence="21">Potassium channel subfamily K member</fullName>
    </recommendedName>
</protein>
<dbReference type="GO" id="GO:0030322">
    <property type="term" value="P:stabilization of membrane potential"/>
    <property type="evidence" value="ECO:0007669"/>
    <property type="project" value="TreeGrafter"/>
</dbReference>
<dbReference type="PRINTS" id="PR01586">
    <property type="entry name" value="TWIKCHANNEL"/>
</dbReference>
<proteinExistence type="inferred from homology"/>
<dbReference type="InterPro" id="IPR003280">
    <property type="entry name" value="2pore_dom_K_chnl"/>
</dbReference>
<dbReference type="InterPro" id="IPR003092">
    <property type="entry name" value="2pore_dom_K_chnl_TASK"/>
</dbReference>